<feature type="chain" id="PRO_5046687129" evidence="1">
    <location>
        <begin position="20"/>
        <end position="132"/>
    </location>
</feature>
<keyword evidence="1" id="KW-0732">Signal</keyword>
<reference evidence="2 3" key="1">
    <citation type="submission" date="2021-12" db="EMBL/GenBank/DDBJ databases">
        <title>Genome sequencing of bacteria with rrn-lacking chromosome and rrn-plasmid.</title>
        <authorList>
            <person name="Anda M."/>
            <person name="Iwasaki W."/>
        </authorList>
    </citation>
    <scope>NUCLEOTIDE SEQUENCE [LARGE SCALE GENOMIC DNA]</scope>
    <source>
        <strain evidence="2 3">NBRC 101262</strain>
        <plasmid evidence="2 3">pPP1</plasmid>
    </source>
</reference>
<sequence>MKNIFFLFLFGLIAHAAHANGEHEKKESMPQHWSRGIYHQTQGKAPYVRSQSIGELSFVTVATPFDSRRSPSFKMKYFFVDENQKRTEIHFGLFGLSKQSKQTIAQSLKQLDTNARINKRQLISMLQAHNEQ</sequence>
<feature type="signal peptide" evidence="1">
    <location>
        <begin position="1"/>
        <end position="19"/>
    </location>
</feature>
<dbReference type="EMBL" id="AP025293">
    <property type="protein sequence ID" value="BDD00508.1"/>
    <property type="molecule type" value="Genomic_DNA"/>
</dbReference>
<dbReference type="Proteomes" id="UP001354989">
    <property type="component" value="Plasmid pPP1"/>
</dbReference>
<keyword evidence="3" id="KW-1185">Reference proteome</keyword>
<name>A0ABN6LFL9_9BACT</name>
<evidence type="ECO:0000313" key="3">
    <source>
        <dbReference type="Proteomes" id="UP001354989"/>
    </source>
</evidence>
<keyword evidence="2" id="KW-0614">Plasmid</keyword>
<protein>
    <submittedName>
        <fullName evidence="2">Uncharacterized protein</fullName>
    </submittedName>
</protein>
<evidence type="ECO:0000313" key="2">
    <source>
        <dbReference type="EMBL" id="BDD00508.1"/>
    </source>
</evidence>
<proteinExistence type="predicted"/>
<dbReference type="RefSeq" id="WP_332921527.1">
    <property type="nucleotide sequence ID" value="NZ_AP025293.1"/>
</dbReference>
<organism evidence="2 3">
    <name type="scientific">Persicobacter psychrovividus</name>
    <dbReference type="NCBI Taxonomy" id="387638"/>
    <lineage>
        <taxon>Bacteria</taxon>
        <taxon>Pseudomonadati</taxon>
        <taxon>Bacteroidota</taxon>
        <taxon>Cytophagia</taxon>
        <taxon>Cytophagales</taxon>
        <taxon>Persicobacteraceae</taxon>
        <taxon>Persicobacter</taxon>
    </lineage>
</organism>
<evidence type="ECO:0000256" key="1">
    <source>
        <dbReference type="SAM" id="SignalP"/>
    </source>
</evidence>
<accession>A0ABN6LFL9</accession>
<geneLocation type="plasmid" evidence="2 3">
    <name>pPP1</name>
</geneLocation>
<gene>
    <name evidence="2" type="ORF">PEPS_27880</name>
</gene>